<evidence type="ECO:0000256" key="3">
    <source>
        <dbReference type="ARBA" id="ARBA00022553"/>
    </source>
</evidence>
<dbReference type="InterPro" id="IPR005467">
    <property type="entry name" value="His_kinase_dom"/>
</dbReference>
<dbReference type="InterPro" id="IPR000014">
    <property type="entry name" value="PAS"/>
</dbReference>
<dbReference type="Gene3D" id="3.30.565.10">
    <property type="entry name" value="Histidine kinase-like ATPase, C-terminal domain"/>
    <property type="match status" value="1"/>
</dbReference>
<evidence type="ECO:0000259" key="11">
    <source>
        <dbReference type="PROSITE" id="PS50112"/>
    </source>
</evidence>
<dbReference type="Pfam" id="PF08447">
    <property type="entry name" value="PAS_3"/>
    <property type="match status" value="1"/>
</dbReference>
<evidence type="ECO:0000259" key="10">
    <source>
        <dbReference type="PROSITE" id="PS50109"/>
    </source>
</evidence>
<dbReference type="RefSeq" id="WP_255133017.1">
    <property type="nucleotide sequence ID" value="NZ_JANDBC010000001.1"/>
</dbReference>
<dbReference type="Proteomes" id="UP001139125">
    <property type="component" value="Unassembled WGS sequence"/>
</dbReference>
<dbReference type="InterPro" id="IPR013655">
    <property type="entry name" value="PAS_fold_3"/>
</dbReference>
<reference evidence="13" key="1">
    <citation type="submission" date="2022-06" db="EMBL/GenBank/DDBJ databases">
        <title>Gracilimonas sp. CAU 1638 isolated from sea sediment.</title>
        <authorList>
            <person name="Kim W."/>
        </authorList>
    </citation>
    <scope>NUCLEOTIDE SEQUENCE</scope>
    <source>
        <strain evidence="13">CAU 1638</strain>
    </source>
</reference>
<dbReference type="EMBL" id="JANDBC010000001">
    <property type="protein sequence ID" value="MCP9290703.1"/>
    <property type="molecule type" value="Genomic_DNA"/>
</dbReference>
<keyword evidence="3" id="KW-0597">Phosphoprotein</keyword>
<keyword evidence="7" id="KW-0067">ATP-binding</keyword>
<evidence type="ECO:0000256" key="4">
    <source>
        <dbReference type="ARBA" id="ARBA00022679"/>
    </source>
</evidence>
<evidence type="ECO:0000256" key="2">
    <source>
        <dbReference type="ARBA" id="ARBA00012438"/>
    </source>
</evidence>
<evidence type="ECO:0000256" key="9">
    <source>
        <dbReference type="SAM" id="Phobius"/>
    </source>
</evidence>
<comment type="catalytic activity">
    <reaction evidence="1">
        <text>ATP + protein L-histidine = ADP + protein N-phospho-L-histidine.</text>
        <dbReference type="EC" id="2.7.13.3"/>
    </reaction>
</comment>
<keyword evidence="8" id="KW-0843">Virulence</keyword>
<protein>
    <recommendedName>
        <fullName evidence="2">histidine kinase</fullName>
        <ecNumber evidence="2">2.7.13.3</ecNumber>
    </recommendedName>
</protein>
<evidence type="ECO:0000256" key="6">
    <source>
        <dbReference type="ARBA" id="ARBA00022777"/>
    </source>
</evidence>
<dbReference type="NCBIfam" id="TIGR00229">
    <property type="entry name" value="sensory_box"/>
    <property type="match status" value="1"/>
</dbReference>
<dbReference type="SMART" id="SM00091">
    <property type="entry name" value="PAS"/>
    <property type="match status" value="1"/>
</dbReference>
<feature type="domain" description="PAS" evidence="11">
    <location>
        <begin position="247"/>
        <end position="316"/>
    </location>
</feature>
<dbReference type="PROSITE" id="PS50109">
    <property type="entry name" value="HIS_KIN"/>
    <property type="match status" value="1"/>
</dbReference>
<keyword evidence="9" id="KW-1133">Transmembrane helix</keyword>
<dbReference type="SMART" id="SM00086">
    <property type="entry name" value="PAC"/>
    <property type="match status" value="1"/>
</dbReference>
<comment type="caution">
    <text evidence="13">The sequence shown here is derived from an EMBL/GenBank/DDBJ whole genome shotgun (WGS) entry which is preliminary data.</text>
</comment>
<organism evidence="13 14">
    <name type="scientific">Gracilimonas sediminicola</name>
    <dbReference type="NCBI Taxonomy" id="2952158"/>
    <lineage>
        <taxon>Bacteria</taxon>
        <taxon>Pseudomonadati</taxon>
        <taxon>Balneolota</taxon>
        <taxon>Balneolia</taxon>
        <taxon>Balneolales</taxon>
        <taxon>Balneolaceae</taxon>
        <taxon>Gracilimonas</taxon>
    </lineage>
</organism>
<keyword evidence="9" id="KW-0472">Membrane</keyword>
<feature type="domain" description="Histidine kinase" evidence="10">
    <location>
        <begin position="390"/>
        <end position="582"/>
    </location>
</feature>
<dbReference type="PANTHER" id="PTHR41523:SF8">
    <property type="entry name" value="ETHYLENE RESPONSE SENSOR PROTEIN"/>
    <property type="match status" value="1"/>
</dbReference>
<keyword evidence="9" id="KW-0812">Transmembrane</keyword>
<dbReference type="InterPro" id="IPR003594">
    <property type="entry name" value="HATPase_dom"/>
</dbReference>
<proteinExistence type="predicted"/>
<dbReference type="InterPro" id="IPR035965">
    <property type="entry name" value="PAS-like_dom_sf"/>
</dbReference>
<evidence type="ECO:0000256" key="7">
    <source>
        <dbReference type="ARBA" id="ARBA00022840"/>
    </source>
</evidence>
<name>A0A9X2L278_9BACT</name>
<dbReference type="SUPFAM" id="SSF55785">
    <property type="entry name" value="PYP-like sensor domain (PAS domain)"/>
    <property type="match status" value="1"/>
</dbReference>
<dbReference type="InterPro" id="IPR036890">
    <property type="entry name" value="HATPase_C_sf"/>
</dbReference>
<dbReference type="PROSITE" id="PS50113">
    <property type="entry name" value="PAC"/>
    <property type="match status" value="1"/>
</dbReference>
<evidence type="ECO:0000313" key="14">
    <source>
        <dbReference type="Proteomes" id="UP001139125"/>
    </source>
</evidence>
<dbReference type="EC" id="2.7.13.3" evidence="2"/>
<keyword evidence="14" id="KW-1185">Reference proteome</keyword>
<feature type="domain" description="PAC" evidence="12">
    <location>
        <begin position="327"/>
        <end position="379"/>
    </location>
</feature>
<evidence type="ECO:0000256" key="1">
    <source>
        <dbReference type="ARBA" id="ARBA00000085"/>
    </source>
</evidence>
<feature type="transmembrane region" description="Helical" evidence="9">
    <location>
        <begin position="210"/>
        <end position="231"/>
    </location>
</feature>
<dbReference type="Gene3D" id="3.30.450.20">
    <property type="entry name" value="PAS domain"/>
    <property type="match status" value="1"/>
</dbReference>
<keyword evidence="6" id="KW-0418">Kinase</keyword>
<evidence type="ECO:0000256" key="8">
    <source>
        <dbReference type="ARBA" id="ARBA00023026"/>
    </source>
</evidence>
<sequence length="582" mass="67047">MALENVKERPDVDQKVVALFAFGIVCALLLILIVNISINTTSGIRGYVGGEGMWTKAQKESVIHLTNYIITGNDEEFDHFKSVLRVNIGDRVAREELLKNDYDYQKAYEGFLMGKNHPEDIPHMINVFRRFSWTPQVQTAIDVWTEADEKITDLIHFGDSIRTQRQSSEISLEQKTEWVTRIEKIDHEFTDLEVRFSAAMGNLARLVNSVLRWSVITLGLMLIGIGIWLVYRFLNSTRVWMKTLRESEERFKQVLSNSKDVLYKMNLDDRQYKYVSPAITSMLGYKPEEFLDGGISFIFSKMHPKDRERLQQVVEKYDHIEDNEFLPFVEFRLKDSSGNWKWVNNVRTLVRNSEGKPEAIIGSVRDISTQKKQDKQIKESLKEKEILLQEIHHRVKNNLAIISSLLELQKDNVSQEVEDLLSSSQSRIKSIAKVHEKLYESSTLSNIPLDTYIRELSDEIKNAYTSGKKNIEIQLDVVPFEIDLDEAIPIGLILNELINNAFKHAFKEHKEGIIRISLEKSGEGMELVVENNGNSIAEDFDPDQSDSLGMTLIRVLIKRVNGTLKIESGEWTRFIIQFELGD</sequence>
<evidence type="ECO:0000313" key="13">
    <source>
        <dbReference type="EMBL" id="MCP9290703.1"/>
    </source>
</evidence>
<dbReference type="SUPFAM" id="SSF55874">
    <property type="entry name" value="ATPase domain of HSP90 chaperone/DNA topoisomerase II/histidine kinase"/>
    <property type="match status" value="1"/>
</dbReference>
<gene>
    <name evidence="13" type="ORF">NM125_03780</name>
</gene>
<dbReference type="InterPro" id="IPR000700">
    <property type="entry name" value="PAS-assoc_C"/>
</dbReference>
<dbReference type="PANTHER" id="PTHR41523">
    <property type="entry name" value="TWO-COMPONENT SYSTEM SENSOR PROTEIN"/>
    <property type="match status" value="1"/>
</dbReference>
<dbReference type="PROSITE" id="PS50112">
    <property type="entry name" value="PAS"/>
    <property type="match status" value="1"/>
</dbReference>
<dbReference type="InterPro" id="IPR011495">
    <property type="entry name" value="Sig_transdc_His_kin_sub2_dim/P"/>
</dbReference>
<dbReference type="Pfam" id="PF07568">
    <property type="entry name" value="HisKA_2"/>
    <property type="match status" value="1"/>
</dbReference>
<keyword evidence="5" id="KW-0547">Nucleotide-binding</keyword>
<dbReference type="GO" id="GO:0005524">
    <property type="term" value="F:ATP binding"/>
    <property type="evidence" value="ECO:0007669"/>
    <property type="project" value="UniProtKB-KW"/>
</dbReference>
<dbReference type="GO" id="GO:0004673">
    <property type="term" value="F:protein histidine kinase activity"/>
    <property type="evidence" value="ECO:0007669"/>
    <property type="project" value="UniProtKB-EC"/>
</dbReference>
<dbReference type="CDD" id="cd00130">
    <property type="entry name" value="PAS"/>
    <property type="match status" value="1"/>
</dbReference>
<dbReference type="AlphaFoldDB" id="A0A9X2L278"/>
<feature type="transmembrane region" description="Helical" evidence="9">
    <location>
        <begin position="16"/>
        <end position="38"/>
    </location>
</feature>
<accession>A0A9X2L278</accession>
<evidence type="ECO:0000259" key="12">
    <source>
        <dbReference type="PROSITE" id="PS50113"/>
    </source>
</evidence>
<dbReference type="Pfam" id="PF02518">
    <property type="entry name" value="HATPase_c"/>
    <property type="match status" value="1"/>
</dbReference>
<evidence type="ECO:0000256" key="5">
    <source>
        <dbReference type="ARBA" id="ARBA00022741"/>
    </source>
</evidence>
<keyword evidence="4" id="KW-0808">Transferase</keyword>
<dbReference type="InterPro" id="IPR001610">
    <property type="entry name" value="PAC"/>
</dbReference>
<dbReference type="SMART" id="SM00387">
    <property type="entry name" value="HATPase_c"/>
    <property type="match status" value="1"/>
</dbReference>